<dbReference type="InterPro" id="IPR035093">
    <property type="entry name" value="RelE/ParE_toxin_dom_sf"/>
</dbReference>
<keyword evidence="1" id="KW-1277">Toxin-antitoxin system</keyword>
<dbReference type="Gene3D" id="3.30.2310.20">
    <property type="entry name" value="RelE-like"/>
    <property type="match status" value="1"/>
</dbReference>
<reference evidence="2 3" key="1">
    <citation type="submission" date="2018-05" db="EMBL/GenBank/DDBJ databases">
        <title>Genomic Encyclopedia of Type Strains, Phase IV (KMG-IV): sequencing the most valuable type-strain genomes for metagenomic binning, comparative biology and taxonomic classification.</title>
        <authorList>
            <person name="Goeker M."/>
        </authorList>
    </citation>
    <scope>NUCLEOTIDE SEQUENCE [LARGE SCALE GENOMIC DNA]</scope>
    <source>
        <strain evidence="2 3">JC118</strain>
    </source>
</reference>
<evidence type="ECO:0000313" key="3">
    <source>
        <dbReference type="Proteomes" id="UP000247612"/>
    </source>
</evidence>
<gene>
    <name evidence="2" type="ORF">DES51_10662</name>
</gene>
<dbReference type="InterPro" id="IPR007712">
    <property type="entry name" value="RelE/ParE_toxin"/>
</dbReference>
<evidence type="ECO:0000313" key="2">
    <source>
        <dbReference type="EMBL" id="PXX78945.1"/>
    </source>
</evidence>
<protein>
    <submittedName>
        <fullName evidence="2">Toxin ParE1/3/4</fullName>
    </submittedName>
</protein>
<evidence type="ECO:0000256" key="1">
    <source>
        <dbReference type="ARBA" id="ARBA00022649"/>
    </source>
</evidence>
<sequence>MIFEIEVSEQADRDLRNIYEYIAFELQSPENAAGQLNRLEEGIMGLDQMPERFRGYEKEPWHSRGLRIMPVDNYCVFYIPDAEYAVITIIRVMYGGRDIDAQLKKYTNQKL</sequence>
<dbReference type="AlphaFoldDB" id="A0A318KTB6"/>
<proteinExistence type="predicted"/>
<name>A0A318KTB6_9FIRM</name>
<organism evidence="2 3">
    <name type="scientific">Dielma fastidiosa</name>
    <dbReference type="NCBI Taxonomy" id="1034346"/>
    <lineage>
        <taxon>Bacteria</taxon>
        <taxon>Bacillati</taxon>
        <taxon>Bacillota</taxon>
        <taxon>Erysipelotrichia</taxon>
        <taxon>Erysipelotrichales</taxon>
        <taxon>Erysipelotrichaceae</taxon>
        <taxon>Dielma</taxon>
    </lineage>
</organism>
<dbReference type="EMBL" id="QJKH01000006">
    <property type="protein sequence ID" value="PXX78945.1"/>
    <property type="molecule type" value="Genomic_DNA"/>
</dbReference>
<accession>A0A318KTB6</accession>
<dbReference type="Proteomes" id="UP000247612">
    <property type="component" value="Unassembled WGS sequence"/>
</dbReference>
<dbReference type="RefSeq" id="WP_022937433.1">
    <property type="nucleotide sequence ID" value="NZ_CABKRQ010000003.1"/>
</dbReference>
<keyword evidence="3" id="KW-1185">Reference proteome</keyword>
<comment type="caution">
    <text evidence="2">The sequence shown here is derived from an EMBL/GenBank/DDBJ whole genome shotgun (WGS) entry which is preliminary data.</text>
</comment>
<dbReference type="Pfam" id="PF05016">
    <property type="entry name" value="ParE_toxin"/>
    <property type="match status" value="1"/>
</dbReference>
<dbReference type="OrthoDB" id="3268478at2"/>
<dbReference type="STRING" id="1034346.GCA_000313565_01118"/>